<keyword evidence="3" id="KW-0597">Phosphoprotein</keyword>
<dbReference type="SMART" id="SM00086">
    <property type="entry name" value="PAC"/>
    <property type="match status" value="1"/>
</dbReference>
<organism evidence="10 11">
    <name type="scientific">Arcobacter roscoffensis</name>
    <dbReference type="NCBI Taxonomy" id="2961520"/>
    <lineage>
        <taxon>Bacteria</taxon>
        <taxon>Pseudomonadati</taxon>
        <taxon>Campylobacterota</taxon>
        <taxon>Epsilonproteobacteria</taxon>
        <taxon>Campylobacterales</taxon>
        <taxon>Arcobacteraceae</taxon>
        <taxon>Arcobacter</taxon>
    </lineage>
</organism>
<keyword evidence="4" id="KW-0808">Transferase</keyword>
<dbReference type="InterPro" id="IPR005467">
    <property type="entry name" value="His_kinase_dom"/>
</dbReference>
<feature type="domain" description="PAC" evidence="9">
    <location>
        <begin position="329"/>
        <end position="381"/>
    </location>
</feature>
<evidence type="ECO:0000313" key="10">
    <source>
        <dbReference type="EMBL" id="UTJ05510.1"/>
    </source>
</evidence>
<feature type="domain" description="Histidine kinase" evidence="8">
    <location>
        <begin position="401"/>
        <end position="617"/>
    </location>
</feature>
<dbReference type="InterPro" id="IPR000014">
    <property type="entry name" value="PAS"/>
</dbReference>
<comment type="catalytic activity">
    <reaction evidence="1">
        <text>ATP + protein L-histidine = ADP + protein N-phospho-L-histidine.</text>
        <dbReference type="EC" id="2.7.13.3"/>
    </reaction>
</comment>
<keyword evidence="5" id="KW-0418">Kinase</keyword>
<keyword evidence="7" id="KW-0472">Membrane</keyword>
<evidence type="ECO:0000256" key="5">
    <source>
        <dbReference type="ARBA" id="ARBA00022777"/>
    </source>
</evidence>
<dbReference type="CDD" id="cd00082">
    <property type="entry name" value="HisKA"/>
    <property type="match status" value="1"/>
</dbReference>
<feature type="transmembrane region" description="Helical" evidence="7">
    <location>
        <begin position="216"/>
        <end position="237"/>
    </location>
</feature>
<evidence type="ECO:0000256" key="1">
    <source>
        <dbReference type="ARBA" id="ARBA00000085"/>
    </source>
</evidence>
<dbReference type="InterPro" id="IPR004358">
    <property type="entry name" value="Sig_transdc_His_kin-like_C"/>
</dbReference>
<dbReference type="Pfam" id="PF00512">
    <property type="entry name" value="HisKA"/>
    <property type="match status" value="1"/>
</dbReference>
<keyword evidence="7" id="KW-1133">Transmembrane helix</keyword>
<dbReference type="PROSITE" id="PS50109">
    <property type="entry name" value="HIS_KIN"/>
    <property type="match status" value="1"/>
</dbReference>
<evidence type="ECO:0000313" key="11">
    <source>
        <dbReference type="Proteomes" id="UP001060012"/>
    </source>
</evidence>
<accession>A0ABY5E413</accession>
<dbReference type="Pfam" id="PF08447">
    <property type="entry name" value="PAS_3"/>
    <property type="match status" value="1"/>
</dbReference>
<evidence type="ECO:0000256" key="3">
    <source>
        <dbReference type="ARBA" id="ARBA00022553"/>
    </source>
</evidence>
<dbReference type="InterPro" id="IPR036890">
    <property type="entry name" value="HATPase_C_sf"/>
</dbReference>
<keyword evidence="6" id="KW-0175">Coiled coil</keyword>
<dbReference type="NCBIfam" id="TIGR00229">
    <property type="entry name" value="sensory_box"/>
    <property type="match status" value="1"/>
</dbReference>
<dbReference type="InterPro" id="IPR003661">
    <property type="entry name" value="HisK_dim/P_dom"/>
</dbReference>
<dbReference type="InterPro" id="IPR035965">
    <property type="entry name" value="PAS-like_dom_sf"/>
</dbReference>
<keyword evidence="11" id="KW-1185">Reference proteome</keyword>
<dbReference type="Pfam" id="PF11845">
    <property type="entry name" value="Tll0287-like"/>
    <property type="match status" value="1"/>
</dbReference>
<dbReference type="RefSeq" id="WP_254575691.1">
    <property type="nucleotide sequence ID" value="NZ_CP100595.1"/>
</dbReference>
<dbReference type="PANTHER" id="PTHR43304">
    <property type="entry name" value="PHYTOCHROME-LIKE PROTEIN CPH1"/>
    <property type="match status" value="1"/>
</dbReference>
<dbReference type="Gene3D" id="3.30.565.10">
    <property type="entry name" value="Histidine kinase-like ATPase, C-terminal domain"/>
    <property type="match status" value="1"/>
</dbReference>
<dbReference type="InterPro" id="IPR021796">
    <property type="entry name" value="Tll0287-like_dom"/>
</dbReference>
<evidence type="ECO:0000259" key="9">
    <source>
        <dbReference type="PROSITE" id="PS50113"/>
    </source>
</evidence>
<reference evidence="10" key="1">
    <citation type="submission" date="2022-07" db="EMBL/GenBank/DDBJ databases">
        <title>Arcobacter roscoffensis sp. nov., a marine bacterium isolated from coastal seawater collected from Roscoff, France.</title>
        <authorList>
            <person name="Pascual J."/>
            <person name="Lepeaux C."/>
            <person name="Methner A."/>
            <person name="Overmann J."/>
        </authorList>
    </citation>
    <scope>NUCLEOTIDE SEQUENCE</scope>
    <source>
        <strain evidence="10">ARW1-2F2</strain>
    </source>
</reference>
<dbReference type="SUPFAM" id="SSF55874">
    <property type="entry name" value="ATPase domain of HSP90 chaperone/DNA topoisomerase II/histidine kinase"/>
    <property type="match status" value="1"/>
</dbReference>
<dbReference type="CDD" id="cd00130">
    <property type="entry name" value="PAS"/>
    <property type="match status" value="1"/>
</dbReference>
<dbReference type="InterPro" id="IPR036097">
    <property type="entry name" value="HisK_dim/P_sf"/>
</dbReference>
<dbReference type="Proteomes" id="UP001060012">
    <property type="component" value="Chromosome"/>
</dbReference>
<dbReference type="PANTHER" id="PTHR43304:SF1">
    <property type="entry name" value="PAC DOMAIN-CONTAINING PROTEIN"/>
    <property type="match status" value="1"/>
</dbReference>
<proteinExistence type="predicted"/>
<evidence type="ECO:0000256" key="4">
    <source>
        <dbReference type="ARBA" id="ARBA00022679"/>
    </source>
</evidence>
<evidence type="ECO:0000256" key="7">
    <source>
        <dbReference type="SAM" id="Phobius"/>
    </source>
</evidence>
<gene>
    <name evidence="10" type="ORF">NJU99_09555</name>
</gene>
<name>A0ABY5E413_9BACT</name>
<feature type="coiled-coil region" evidence="6">
    <location>
        <begin position="365"/>
        <end position="392"/>
    </location>
</feature>
<dbReference type="SUPFAM" id="SSF47384">
    <property type="entry name" value="Homodimeric domain of signal transducing histidine kinase"/>
    <property type="match status" value="1"/>
</dbReference>
<evidence type="ECO:0000259" key="8">
    <source>
        <dbReference type="PROSITE" id="PS50109"/>
    </source>
</evidence>
<keyword evidence="7" id="KW-0812">Transmembrane</keyword>
<dbReference type="InterPro" id="IPR000700">
    <property type="entry name" value="PAS-assoc_C"/>
</dbReference>
<dbReference type="EMBL" id="CP100595">
    <property type="protein sequence ID" value="UTJ05510.1"/>
    <property type="molecule type" value="Genomic_DNA"/>
</dbReference>
<protein>
    <recommendedName>
        <fullName evidence="2">histidine kinase</fullName>
        <ecNumber evidence="2">2.7.13.3</ecNumber>
    </recommendedName>
</protein>
<dbReference type="InterPro" id="IPR001610">
    <property type="entry name" value="PAC"/>
</dbReference>
<dbReference type="PROSITE" id="PS50113">
    <property type="entry name" value="PAC"/>
    <property type="match status" value="1"/>
</dbReference>
<dbReference type="InterPro" id="IPR052162">
    <property type="entry name" value="Sensor_kinase/Photoreceptor"/>
</dbReference>
<dbReference type="PRINTS" id="PR00344">
    <property type="entry name" value="BCTRLSENSOR"/>
</dbReference>
<dbReference type="EC" id="2.7.13.3" evidence="2"/>
<feature type="transmembrane region" description="Helical" evidence="7">
    <location>
        <begin position="7"/>
        <end position="26"/>
    </location>
</feature>
<dbReference type="SUPFAM" id="SSF55785">
    <property type="entry name" value="PYP-like sensor domain (PAS domain)"/>
    <property type="match status" value="1"/>
</dbReference>
<dbReference type="Pfam" id="PF02518">
    <property type="entry name" value="HATPase_c"/>
    <property type="match status" value="1"/>
</dbReference>
<dbReference type="Gene3D" id="3.30.450.20">
    <property type="entry name" value="PAS domain"/>
    <property type="match status" value="1"/>
</dbReference>
<dbReference type="InterPro" id="IPR013655">
    <property type="entry name" value="PAS_fold_3"/>
</dbReference>
<dbReference type="SMART" id="SM00387">
    <property type="entry name" value="HATPase_c"/>
    <property type="match status" value="1"/>
</dbReference>
<evidence type="ECO:0000256" key="2">
    <source>
        <dbReference type="ARBA" id="ARBA00012438"/>
    </source>
</evidence>
<evidence type="ECO:0000256" key="6">
    <source>
        <dbReference type="SAM" id="Coils"/>
    </source>
</evidence>
<sequence>MKNIKNLIILSVFALIFIFTFQILTYQKKIHETNKEYFNKTIFQEAQTHFEYFKVFRAWNAQYNGVYVKEQEGIKPNKYLVNNQLFTNEGERLIKINPAWMTKQVSEMMNILTDYNYKITSLKPMNPDNKAYGFEVEALSEFDKNPDINYYTKLDKENDVFNFMGKLTVKESCLQCHAVQGYEIGQTRGGIRVTIPLEVYEENFEVLNQNYTYQRVLVVGFAIIIFIILFMIINRIYKNQLHVRELKNKYKILYDRYDYAVTGSNLGLWDWNLKTNEVYFSKIWKKMLGFEDEELPSLLESWETRVHPDDKQKAISQIKANQAGETEFYENIHRIKHKDGSWVWILDKGKTIFDEKGQAVRMLGVHADITKIEELKQELKDKEEIMIAQSRHAAMGEMISMIAHQWRQPISVIAMAANNTLADIELEMLDNDELRENTESMLEQTKYLSQTIEDFRDFFRPNKEKEKTTCLRVLEESLKIMEKALENNEIEIIIDETSSIEVMLYSRELLQVYLNIFKNAKEALVQNRKEKREVRVKIFTLNDKILRTTICDNAGGIPENITDKLFEPYFSTKDEKSGTGLGLYMCKTIVEKHFNGEIGVYNGKEGACFYVDLPINP</sequence>
<dbReference type="Gene3D" id="1.10.287.130">
    <property type="match status" value="1"/>
</dbReference>
<dbReference type="SMART" id="SM00388">
    <property type="entry name" value="HisKA"/>
    <property type="match status" value="1"/>
</dbReference>
<dbReference type="InterPro" id="IPR003594">
    <property type="entry name" value="HATPase_dom"/>
</dbReference>